<feature type="transmembrane region" description="Helical" evidence="9">
    <location>
        <begin position="20"/>
        <end position="38"/>
    </location>
</feature>
<protein>
    <submittedName>
        <fullName evidence="11">(2Fe-2S)-binding protein</fullName>
    </submittedName>
</protein>
<evidence type="ECO:0000259" key="10">
    <source>
        <dbReference type="PROSITE" id="PS51296"/>
    </source>
</evidence>
<reference evidence="11 12" key="1">
    <citation type="submission" date="2016-08" db="EMBL/GenBank/DDBJ databases">
        <title>Draft genome of Fabibacter sp. strain SK-8.</title>
        <authorList>
            <person name="Wong S.-K."/>
            <person name="Hamasaki K."/>
            <person name="Yoshizawa S."/>
        </authorList>
    </citation>
    <scope>NUCLEOTIDE SEQUENCE [LARGE SCALE GENOMIC DNA]</scope>
    <source>
        <strain evidence="11 12">SK-8</strain>
    </source>
</reference>
<proteinExistence type="predicted"/>
<comment type="caution">
    <text evidence="11">The sequence shown here is derived from an EMBL/GenBank/DDBJ whole genome shotgun (WGS) entry which is preliminary data.</text>
</comment>
<evidence type="ECO:0000313" key="11">
    <source>
        <dbReference type="EMBL" id="OEK06255.1"/>
    </source>
</evidence>
<evidence type="ECO:0000256" key="7">
    <source>
        <dbReference type="ARBA" id="ARBA00023014"/>
    </source>
</evidence>
<dbReference type="PROSITE" id="PS51296">
    <property type="entry name" value="RIESKE"/>
    <property type="match status" value="1"/>
</dbReference>
<sequence>MSVNYAGILWNKQKKIYDTILFVFVLGYLGLYIVFTGLYNPELTAETMIIRATATLALLLLHIILAIGPLARLNSKFLPLLYNRRHLGVTMFLVALVHGVFSIMQFHSLGSKNPLISLFTSNGSYNSLVEFPFQVLGFFALMILFLMAATSHDFWLKNLSPKVWKGLHMMVYLAYALIIMHVMLGVVQLESSPFIYGGLMLGLMIIIALHFGSSIKSGRGLALTSKGYYYACNLEDIKDDCAKVVTLNGENIAIFKYDGKLSAISNVCKHQNGPLGEGKVIDGCVTCPWHGYQYEPHNGTSPPPFTEKVATYLLKLDGEKVFVDPKPQPEGTALEPITFES</sequence>
<keyword evidence="4" id="KW-0479">Metal-binding</keyword>
<evidence type="ECO:0000256" key="9">
    <source>
        <dbReference type="SAM" id="Phobius"/>
    </source>
</evidence>
<dbReference type="Gene3D" id="2.102.10.10">
    <property type="entry name" value="Rieske [2Fe-2S] iron-sulphur domain"/>
    <property type="match status" value="1"/>
</dbReference>
<evidence type="ECO:0000256" key="4">
    <source>
        <dbReference type="ARBA" id="ARBA00022723"/>
    </source>
</evidence>
<dbReference type="STRING" id="1563681.BFP71_00845"/>
<evidence type="ECO:0000256" key="5">
    <source>
        <dbReference type="ARBA" id="ARBA00022989"/>
    </source>
</evidence>
<dbReference type="AlphaFoldDB" id="A0A1E5T4E9"/>
<evidence type="ECO:0000256" key="2">
    <source>
        <dbReference type="ARBA" id="ARBA00022692"/>
    </source>
</evidence>
<dbReference type="GO" id="GO:0016020">
    <property type="term" value="C:membrane"/>
    <property type="evidence" value="ECO:0007669"/>
    <property type="project" value="UniProtKB-SubCell"/>
</dbReference>
<keyword evidence="12" id="KW-1185">Reference proteome</keyword>
<dbReference type="PANTHER" id="PTHR21496:SF23">
    <property type="entry name" value="3-PHENYLPROPIONATE_CINNAMIC ACID DIOXYGENASE FERREDOXIN SUBUNIT"/>
    <property type="match status" value="1"/>
</dbReference>
<feature type="transmembrane region" description="Helical" evidence="9">
    <location>
        <begin position="194"/>
        <end position="212"/>
    </location>
</feature>
<dbReference type="GO" id="GO:0046872">
    <property type="term" value="F:metal ion binding"/>
    <property type="evidence" value="ECO:0007669"/>
    <property type="project" value="UniProtKB-KW"/>
</dbReference>
<name>A0A1E5T4E9_9BACT</name>
<dbReference type="EMBL" id="MDGQ01000003">
    <property type="protein sequence ID" value="OEK06255.1"/>
    <property type="molecule type" value="Genomic_DNA"/>
</dbReference>
<dbReference type="OrthoDB" id="593800at2"/>
<evidence type="ECO:0000256" key="3">
    <source>
        <dbReference type="ARBA" id="ARBA00022714"/>
    </source>
</evidence>
<keyword evidence="7" id="KW-0411">Iron-sulfur</keyword>
<feature type="transmembrane region" description="Helical" evidence="9">
    <location>
        <begin position="50"/>
        <end position="71"/>
    </location>
</feature>
<keyword evidence="8 9" id="KW-0472">Membrane</keyword>
<keyword evidence="6" id="KW-0408">Iron</keyword>
<evidence type="ECO:0000313" key="12">
    <source>
        <dbReference type="Proteomes" id="UP000095552"/>
    </source>
</evidence>
<dbReference type="RefSeq" id="WP_069833567.1">
    <property type="nucleotide sequence ID" value="NZ_MDGQ01000003.1"/>
</dbReference>
<dbReference type="InterPro" id="IPR017941">
    <property type="entry name" value="Rieske_2Fe-2S"/>
</dbReference>
<keyword evidence="2 9" id="KW-0812">Transmembrane</keyword>
<dbReference type="Pfam" id="PF01794">
    <property type="entry name" value="Ferric_reduct"/>
    <property type="match status" value="1"/>
</dbReference>
<dbReference type="Pfam" id="PF00355">
    <property type="entry name" value="Rieske"/>
    <property type="match status" value="1"/>
</dbReference>
<feature type="transmembrane region" description="Helical" evidence="9">
    <location>
        <begin position="131"/>
        <end position="149"/>
    </location>
</feature>
<feature type="transmembrane region" description="Helical" evidence="9">
    <location>
        <begin position="92"/>
        <end position="111"/>
    </location>
</feature>
<dbReference type="Proteomes" id="UP000095552">
    <property type="component" value="Unassembled WGS sequence"/>
</dbReference>
<feature type="transmembrane region" description="Helical" evidence="9">
    <location>
        <begin position="170"/>
        <end position="188"/>
    </location>
</feature>
<organism evidence="11 12">
    <name type="scientific">Roseivirga misakiensis</name>
    <dbReference type="NCBI Taxonomy" id="1563681"/>
    <lineage>
        <taxon>Bacteria</taxon>
        <taxon>Pseudomonadati</taxon>
        <taxon>Bacteroidota</taxon>
        <taxon>Cytophagia</taxon>
        <taxon>Cytophagales</taxon>
        <taxon>Roseivirgaceae</taxon>
        <taxon>Roseivirga</taxon>
    </lineage>
</organism>
<feature type="domain" description="Rieske" evidence="10">
    <location>
        <begin position="229"/>
        <end position="323"/>
    </location>
</feature>
<keyword evidence="5 9" id="KW-1133">Transmembrane helix</keyword>
<evidence type="ECO:0000256" key="6">
    <source>
        <dbReference type="ARBA" id="ARBA00023004"/>
    </source>
</evidence>
<dbReference type="GO" id="GO:0051537">
    <property type="term" value="F:2 iron, 2 sulfur cluster binding"/>
    <property type="evidence" value="ECO:0007669"/>
    <property type="project" value="UniProtKB-KW"/>
</dbReference>
<dbReference type="SUPFAM" id="SSF50022">
    <property type="entry name" value="ISP domain"/>
    <property type="match status" value="1"/>
</dbReference>
<accession>A0A1E5T4E9</accession>
<dbReference type="InterPro" id="IPR013130">
    <property type="entry name" value="Fe3_Rdtase_TM_dom"/>
</dbReference>
<dbReference type="PANTHER" id="PTHR21496">
    <property type="entry name" value="FERREDOXIN-RELATED"/>
    <property type="match status" value="1"/>
</dbReference>
<evidence type="ECO:0000256" key="8">
    <source>
        <dbReference type="ARBA" id="ARBA00023136"/>
    </source>
</evidence>
<comment type="subcellular location">
    <subcellularLocation>
        <location evidence="1">Membrane</location>
        <topology evidence="1">Multi-pass membrane protein</topology>
    </subcellularLocation>
</comment>
<dbReference type="InterPro" id="IPR036922">
    <property type="entry name" value="Rieske_2Fe-2S_sf"/>
</dbReference>
<evidence type="ECO:0000256" key="1">
    <source>
        <dbReference type="ARBA" id="ARBA00004141"/>
    </source>
</evidence>
<gene>
    <name evidence="11" type="ORF">BFP71_00845</name>
</gene>
<keyword evidence="3" id="KW-0001">2Fe-2S</keyword>